<dbReference type="SUPFAM" id="SSF48150">
    <property type="entry name" value="DNA-glycosylase"/>
    <property type="match status" value="1"/>
</dbReference>
<accession>A0A0M0J7E9</accession>
<dbReference type="Gene3D" id="1.10.340.30">
    <property type="entry name" value="Hypothetical protein, domain 2"/>
    <property type="match status" value="1"/>
</dbReference>
<comment type="caution">
    <text evidence="2">The sequence shown here is derived from an EMBL/GenBank/DDBJ whole genome shotgun (WGS) entry which is preliminary data.</text>
</comment>
<dbReference type="OrthoDB" id="10265068at2759"/>
<gene>
    <name evidence="2" type="ORF">Ctob_005257</name>
</gene>
<dbReference type="InterPro" id="IPR011257">
    <property type="entry name" value="DNA_glycosylase"/>
</dbReference>
<name>A0A0M0J7E9_9EUKA</name>
<feature type="region of interest" description="Disordered" evidence="1">
    <location>
        <begin position="26"/>
        <end position="88"/>
    </location>
</feature>
<sequence length="325" mass="35770">MLVRLGLVDADSKPIFCASAKGKMIAKGPTKQRTKLPAVPPESLRRSSRKRGDNPEYGPEVVDSYGDEDEEVSGKKRKLDPERNGKLGAKDDEAAVQADMLEAATEFLRAAREALLQFVSSADGEAPATAEGWHAEAVQRWGPQVGGETGDERDWETYVSSRLSKPPPTSSLDLLQEYYAADTWQLLCCCVLMTRCSSWATKHRCISGFFEAFPTPSAFLSKVVLAGETADLKPIIHSLGLFDDRLKSLVNVTRAFLFGDDAFEVGLQGEHKIKGVGEFGYHSWLIFCRDEGATLKATDETLKGFCRWRSRHAQAEETCKNATAS</sequence>
<dbReference type="EMBL" id="JWZX01003272">
    <property type="protein sequence ID" value="KOO22509.1"/>
    <property type="molecule type" value="Genomic_DNA"/>
</dbReference>
<dbReference type="AlphaFoldDB" id="A0A0M0J7E9"/>
<dbReference type="GO" id="GO:0006281">
    <property type="term" value="P:DNA repair"/>
    <property type="evidence" value="ECO:0007669"/>
    <property type="project" value="InterPro"/>
</dbReference>
<feature type="compositionally biased region" description="Basic and acidic residues" evidence="1">
    <location>
        <begin position="79"/>
        <end position="88"/>
    </location>
</feature>
<evidence type="ECO:0000256" key="1">
    <source>
        <dbReference type="SAM" id="MobiDB-lite"/>
    </source>
</evidence>
<proteinExistence type="predicted"/>
<evidence type="ECO:0000313" key="3">
    <source>
        <dbReference type="Proteomes" id="UP000037460"/>
    </source>
</evidence>
<evidence type="ECO:0000313" key="2">
    <source>
        <dbReference type="EMBL" id="KOO22509.1"/>
    </source>
</evidence>
<dbReference type="Proteomes" id="UP000037460">
    <property type="component" value="Unassembled WGS sequence"/>
</dbReference>
<keyword evidence="3" id="KW-1185">Reference proteome</keyword>
<protein>
    <submittedName>
        <fullName evidence="2">Uncharacterized protein</fullName>
    </submittedName>
</protein>
<dbReference type="GO" id="GO:0003824">
    <property type="term" value="F:catalytic activity"/>
    <property type="evidence" value="ECO:0007669"/>
    <property type="project" value="InterPro"/>
</dbReference>
<reference evidence="3" key="1">
    <citation type="journal article" date="2015" name="PLoS Genet.">
        <title>Genome Sequence and Transcriptome Analyses of Chrysochromulina tobin: Metabolic Tools for Enhanced Algal Fitness in the Prominent Order Prymnesiales (Haptophyceae).</title>
        <authorList>
            <person name="Hovde B.T."/>
            <person name="Deodato C.R."/>
            <person name="Hunsperger H.M."/>
            <person name="Ryken S.A."/>
            <person name="Yost W."/>
            <person name="Jha R.K."/>
            <person name="Patterson J."/>
            <person name="Monnat R.J. Jr."/>
            <person name="Barlow S.B."/>
            <person name="Starkenburg S.R."/>
            <person name="Cattolico R.A."/>
        </authorList>
    </citation>
    <scope>NUCLEOTIDE SEQUENCE</scope>
    <source>
        <strain evidence="3">CCMP291</strain>
    </source>
</reference>
<organism evidence="2 3">
    <name type="scientific">Chrysochromulina tobinii</name>
    <dbReference type="NCBI Taxonomy" id="1460289"/>
    <lineage>
        <taxon>Eukaryota</taxon>
        <taxon>Haptista</taxon>
        <taxon>Haptophyta</taxon>
        <taxon>Prymnesiophyceae</taxon>
        <taxon>Prymnesiales</taxon>
        <taxon>Chrysochromulinaceae</taxon>
        <taxon>Chrysochromulina</taxon>
    </lineage>
</organism>